<dbReference type="InterPro" id="IPR027417">
    <property type="entry name" value="P-loop_NTPase"/>
</dbReference>
<sequence length="233" mass="25480">MTEQPQPIAFKTRVKHVLQRTLPTSLPPVIVASMGRSGSTLVHDALCQAVTRARFPAALQGQGLRIVTDQAWDLDARPFAPGIVYKTHGLAEELPDHSGAKVVFLFGSATDAALSVLACRDHYGDRWIRDHFAHLRASGPFEELGDRDVLRFGDQLDGWIGKTGTPRMILHYDALWDTEEALSRFVGVPVTLPARRARSGATAADAETRARFAASYAELDARIAALPRCQVLS</sequence>
<dbReference type="eggNOG" id="ENOG5032SIK">
    <property type="taxonomic scope" value="Bacteria"/>
</dbReference>
<evidence type="ECO:0000313" key="1">
    <source>
        <dbReference type="EMBL" id="AHM03738.1"/>
    </source>
</evidence>
<dbReference type="AlphaFoldDB" id="W8RRM0"/>
<dbReference type="KEGG" id="red:roselon_01350"/>
<dbReference type="STRING" id="1294273.roselon_01350"/>
<reference evidence="1 2" key="1">
    <citation type="submission" date="2013-03" db="EMBL/GenBank/DDBJ databases">
        <authorList>
            <person name="Fiebig A."/>
            <person name="Goeker M."/>
            <person name="Klenk H.-P.P."/>
        </authorList>
    </citation>
    <scope>NUCLEOTIDE SEQUENCE [LARGE SCALE GENOMIC DNA]</scope>
    <source>
        <strain evidence="2">DSM 19469</strain>
    </source>
</reference>
<gene>
    <name evidence="1" type="ORF">roselon_01350</name>
</gene>
<organism evidence="1 2">
    <name type="scientific">Roseicyclus elongatus DSM 19469</name>
    <dbReference type="NCBI Taxonomy" id="1294273"/>
    <lineage>
        <taxon>Bacteria</taxon>
        <taxon>Pseudomonadati</taxon>
        <taxon>Pseudomonadota</taxon>
        <taxon>Alphaproteobacteria</taxon>
        <taxon>Rhodobacterales</taxon>
        <taxon>Roseobacteraceae</taxon>
        <taxon>Roseicyclus</taxon>
    </lineage>
</organism>
<dbReference type="SUPFAM" id="SSF52540">
    <property type="entry name" value="P-loop containing nucleoside triphosphate hydrolases"/>
    <property type="match status" value="1"/>
</dbReference>
<proteinExistence type="predicted"/>
<evidence type="ECO:0000313" key="2">
    <source>
        <dbReference type="Proteomes" id="UP000019593"/>
    </source>
</evidence>
<accession>W8RRM0</accession>
<protein>
    <recommendedName>
        <fullName evidence="3">Sulfotransferase family protein</fullName>
    </recommendedName>
</protein>
<evidence type="ECO:0008006" key="3">
    <source>
        <dbReference type="Google" id="ProtNLM"/>
    </source>
</evidence>
<dbReference type="EMBL" id="CP004372">
    <property type="protein sequence ID" value="AHM03738.1"/>
    <property type="molecule type" value="Genomic_DNA"/>
</dbReference>
<dbReference type="Proteomes" id="UP000019593">
    <property type="component" value="Chromosome"/>
</dbReference>
<keyword evidence="2" id="KW-1185">Reference proteome</keyword>
<name>W8RRM0_9RHOB</name>
<dbReference type="HOGENOM" id="CLU_1189433_0_0_5"/>
<dbReference type="RefSeq" id="WP_025311587.1">
    <property type="nucleotide sequence ID" value="NZ_CP004372.1"/>
</dbReference>
<dbReference type="Gene3D" id="3.40.50.300">
    <property type="entry name" value="P-loop containing nucleotide triphosphate hydrolases"/>
    <property type="match status" value="1"/>
</dbReference>